<evidence type="ECO:0000256" key="3">
    <source>
        <dbReference type="ARBA" id="ARBA00022737"/>
    </source>
</evidence>
<dbReference type="GeneTree" id="ENSGT00940000154285"/>
<feature type="chain" id="PRO_5030565356" description="SUEL-type lectin domain-containing protein" evidence="4">
    <location>
        <begin position="22"/>
        <end position="209"/>
    </location>
</feature>
<proteinExistence type="predicted"/>
<keyword evidence="2" id="KW-0430">Lectin</keyword>
<dbReference type="InterPro" id="IPR000922">
    <property type="entry name" value="Lectin_gal-bd_dom"/>
</dbReference>
<dbReference type="Ensembl" id="ENSATET00000031826.2">
    <property type="protein sequence ID" value="ENSATEP00000031360.2"/>
    <property type="gene ID" value="ENSATEG00000021591.3"/>
</dbReference>
<keyword evidence="4" id="KW-0732">Signal</keyword>
<dbReference type="Gene3D" id="2.60.120.740">
    <property type="match status" value="2"/>
</dbReference>
<keyword evidence="1" id="KW-0348">Hemagglutinin</keyword>
<accession>A0A3Q1JE78</accession>
<evidence type="ECO:0000256" key="1">
    <source>
        <dbReference type="ARBA" id="ARBA00022546"/>
    </source>
</evidence>
<reference evidence="6" key="2">
    <citation type="submission" date="2025-08" db="UniProtKB">
        <authorList>
            <consortium name="Ensembl"/>
        </authorList>
    </citation>
    <scope>IDENTIFICATION</scope>
</reference>
<feature type="signal peptide" evidence="4">
    <location>
        <begin position="1"/>
        <end position="21"/>
    </location>
</feature>
<dbReference type="PROSITE" id="PS50228">
    <property type="entry name" value="SUEL_LECTIN"/>
    <property type="match status" value="2"/>
</dbReference>
<evidence type="ECO:0000313" key="6">
    <source>
        <dbReference type="Ensembl" id="ENSATEP00000031360.2"/>
    </source>
</evidence>
<dbReference type="GO" id="GO:0030246">
    <property type="term" value="F:carbohydrate binding"/>
    <property type="evidence" value="ECO:0007669"/>
    <property type="project" value="UniProtKB-KW"/>
</dbReference>
<keyword evidence="3" id="KW-0677">Repeat</keyword>
<reference evidence="6" key="1">
    <citation type="submission" date="2021-04" db="EMBL/GenBank/DDBJ databases">
        <authorList>
            <consortium name="Wellcome Sanger Institute Data Sharing"/>
        </authorList>
    </citation>
    <scope>NUCLEOTIDE SEQUENCE [LARGE SCALE GENOMIC DNA]</scope>
</reference>
<dbReference type="Pfam" id="PF02140">
    <property type="entry name" value="SUEL_Lectin"/>
    <property type="match status" value="2"/>
</dbReference>
<reference evidence="6" key="3">
    <citation type="submission" date="2025-09" db="UniProtKB">
        <authorList>
            <consortium name="Ensembl"/>
        </authorList>
    </citation>
    <scope>IDENTIFICATION</scope>
</reference>
<name>A0A3Q1JE78_ANATE</name>
<dbReference type="Proteomes" id="UP000265040">
    <property type="component" value="Chromosome 7"/>
</dbReference>
<keyword evidence="7" id="KW-1185">Reference proteome</keyword>
<dbReference type="InterPro" id="IPR043159">
    <property type="entry name" value="Lectin_gal-bd_sf"/>
</dbReference>
<dbReference type="AlphaFoldDB" id="A0A3Q1JE78"/>
<evidence type="ECO:0000259" key="5">
    <source>
        <dbReference type="PROSITE" id="PS50228"/>
    </source>
</evidence>
<evidence type="ECO:0000256" key="4">
    <source>
        <dbReference type="SAM" id="SignalP"/>
    </source>
</evidence>
<dbReference type="FunFam" id="2.60.120.740:FF:000003">
    <property type="entry name" value="Protein eva-1 homolog C"/>
    <property type="match status" value="1"/>
</dbReference>
<dbReference type="CDD" id="cd22835">
    <property type="entry name" value="Gal_Rha_Lectin_SML_rpt2"/>
    <property type="match status" value="1"/>
</dbReference>
<protein>
    <recommendedName>
        <fullName evidence="5">SUEL-type lectin domain-containing protein</fullName>
    </recommendedName>
</protein>
<feature type="domain" description="SUEL-type lectin" evidence="5">
    <location>
        <begin position="109"/>
        <end position="198"/>
    </location>
</feature>
<organism evidence="6 7">
    <name type="scientific">Anabas testudineus</name>
    <name type="common">Climbing perch</name>
    <name type="synonym">Anthias testudineus</name>
    <dbReference type="NCBI Taxonomy" id="64144"/>
    <lineage>
        <taxon>Eukaryota</taxon>
        <taxon>Metazoa</taxon>
        <taxon>Chordata</taxon>
        <taxon>Craniata</taxon>
        <taxon>Vertebrata</taxon>
        <taxon>Euteleostomi</taxon>
        <taxon>Actinopterygii</taxon>
        <taxon>Neopterygii</taxon>
        <taxon>Teleostei</taxon>
        <taxon>Neoteleostei</taxon>
        <taxon>Acanthomorphata</taxon>
        <taxon>Anabantaria</taxon>
        <taxon>Anabantiformes</taxon>
        <taxon>Anabantoidei</taxon>
        <taxon>Anabantidae</taxon>
        <taxon>Anabas</taxon>
    </lineage>
</organism>
<sequence length="209" mass="22882">ISFLSLFSSLGCFPVWWVTESGVITVQSALYGRADRETCSEGKPAQQLSNINCYQLGTLDVFKRRCDGKRQCEVNTTTVRKSDPCFGIFKYLDTTYACHPAQSSPSSVACEDSYANLHCGEGQVIFVSSANYGRRDRTTCSTGQPASQVETVTCSLPVNKVAQSCDGKSSCSVKVRGSLFGDPCFGTYKYLEVTYTCQSKFSKAPSDCW</sequence>
<feature type="domain" description="SUEL-type lectin" evidence="5">
    <location>
        <begin position="9"/>
        <end position="99"/>
    </location>
</feature>
<evidence type="ECO:0000256" key="2">
    <source>
        <dbReference type="ARBA" id="ARBA00022734"/>
    </source>
</evidence>
<evidence type="ECO:0000313" key="7">
    <source>
        <dbReference type="Proteomes" id="UP000265040"/>
    </source>
</evidence>
<dbReference type="PANTHER" id="PTHR46780">
    <property type="entry name" value="PROTEIN EVA-1"/>
    <property type="match status" value="1"/>
</dbReference>